<dbReference type="EMBL" id="JAWDJR010000010">
    <property type="protein sequence ID" value="KAK9967807.1"/>
    <property type="molecule type" value="Genomic_DNA"/>
</dbReference>
<evidence type="ECO:0000313" key="2">
    <source>
        <dbReference type="Proteomes" id="UP001479290"/>
    </source>
</evidence>
<protein>
    <submittedName>
        <fullName evidence="1">Uncharacterized protein</fullName>
    </submittedName>
</protein>
<comment type="caution">
    <text evidence="1">The sequence shown here is derived from an EMBL/GenBank/DDBJ whole genome shotgun (WGS) entry which is preliminary data.</text>
</comment>
<organism evidence="1 2">
    <name type="scientific">Culter alburnus</name>
    <name type="common">Topmouth culter</name>
    <dbReference type="NCBI Taxonomy" id="194366"/>
    <lineage>
        <taxon>Eukaryota</taxon>
        <taxon>Metazoa</taxon>
        <taxon>Chordata</taxon>
        <taxon>Craniata</taxon>
        <taxon>Vertebrata</taxon>
        <taxon>Euteleostomi</taxon>
        <taxon>Actinopterygii</taxon>
        <taxon>Neopterygii</taxon>
        <taxon>Teleostei</taxon>
        <taxon>Ostariophysi</taxon>
        <taxon>Cypriniformes</taxon>
        <taxon>Xenocyprididae</taxon>
        <taxon>Xenocypridinae</taxon>
        <taxon>Culter</taxon>
    </lineage>
</organism>
<gene>
    <name evidence="1" type="ORF">ABG768_002174</name>
</gene>
<evidence type="ECO:0000313" key="1">
    <source>
        <dbReference type="EMBL" id="KAK9967807.1"/>
    </source>
</evidence>
<keyword evidence="2" id="KW-1185">Reference proteome</keyword>
<dbReference type="Proteomes" id="UP001479290">
    <property type="component" value="Unassembled WGS sequence"/>
</dbReference>
<proteinExistence type="predicted"/>
<reference evidence="1 2" key="1">
    <citation type="submission" date="2024-05" db="EMBL/GenBank/DDBJ databases">
        <title>A high-quality chromosomal-level genome assembly of Topmouth culter (Culter alburnus).</title>
        <authorList>
            <person name="Zhao H."/>
        </authorList>
    </citation>
    <scope>NUCLEOTIDE SEQUENCE [LARGE SCALE GENOMIC DNA]</scope>
    <source>
        <strain evidence="1">CATC2023</strain>
        <tissue evidence="1">Muscle</tissue>
    </source>
</reference>
<dbReference type="AlphaFoldDB" id="A0AAW2A5H5"/>
<name>A0AAW2A5H5_CULAL</name>
<sequence>MVEDVELRQRLIWGNRYSLVRLKVPLGQQSSVGLTSCAKNKRRQMVDQAPFCSRGERRGSAPMMYPIMGAWLREKITPLRERERERGSSSQTGVGL</sequence>
<feature type="non-terminal residue" evidence="1">
    <location>
        <position position="96"/>
    </location>
</feature>
<accession>A0AAW2A5H5</accession>